<evidence type="ECO:0000313" key="2">
    <source>
        <dbReference type="EMBL" id="SFK07696.1"/>
    </source>
</evidence>
<organism evidence="2 3">
    <name type="scientific">Desulfomicrobium apsheronum</name>
    <dbReference type="NCBI Taxonomy" id="52560"/>
    <lineage>
        <taxon>Bacteria</taxon>
        <taxon>Pseudomonadati</taxon>
        <taxon>Thermodesulfobacteriota</taxon>
        <taxon>Desulfovibrionia</taxon>
        <taxon>Desulfovibrionales</taxon>
        <taxon>Desulfomicrobiaceae</taxon>
        <taxon>Desulfomicrobium</taxon>
    </lineage>
</organism>
<feature type="domain" description="PilZ" evidence="1">
    <location>
        <begin position="10"/>
        <end position="98"/>
    </location>
</feature>
<gene>
    <name evidence="2" type="ORF">SAMN04488082_11380</name>
</gene>
<dbReference type="STRING" id="52560.SAMN04488082_11380"/>
<proteinExistence type="predicted"/>
<dbReference type="Proteomes" id="UP000198635">
    <property type="component" value="Unassembled WGS sequence"/>
</dbReference>
<dbReference type="Gene3D" id="2.40.10.220">
    <property type="entry name" value="predicted glycosyltransferase like domains"/>
    <property type="match status" value="1"/>
</dbReference>
<reference evidence="3" key="1">
    <citation type="submission" date="2016-10" db="EMBL/GenBank/DDBJ databases">
        <authorList>
            <person name="Varghese N."/>
            <person name="Submissions S."/>
        </authorList>
    </citation>
    <scope>NUCLEOTIDE SEQUENCE [LARGE SCALE GENOMIC DNA]</scope>
    <source>
        <strain evidence="3">DSM 5918</strain>
    </source>
</reference>
<dbReference type="Pfam" id="PF07238">
    <property type="entry name" value="PilZ"/>
    <property type="match status" value="1"/>
</dbReference>
<sequence length="106" mass="12040">MPNIIRPNINRRQWPRHEKKYLVQIATSLQSGFSPATVFNFSRGGLCFVHPEPLEKGGGIMVRLPQDLVGLARDVKARVKWCVPSSTGGYAIGIQYEEPLLWTRYE</sequence>
<dbReference type="GO" id="GO:0035438">
    <property type="term" value="F:cyclic-di-GMP binding"/>
    <property type="evidence" value="ECO:0007669"/>
    <property type="project" value="InterPro"/>
</dbReference>
<keyword evidence="3" id="KW-1185">Reference proteome</keyword>
<dbReference type="SUPFAM" id="SSF141371">
    <property type="entry name" value="PilZ domain-like"/>
    <property type="match status" value="1"/>
</dbReference>
<dbReference type="AlphaFoldDB" id="A0A1I3WMJ9"/>
<dbReference type="EMBL" id="FORX01000013">
    <property type="protein sequence ID" value="SFK07696.1"/>
    <property type="molecule type" value="Genomic_DNA"/>
</dbReference>
<name>A0A1I3WMJ9_9BACT</name>
<evidence type="ECO:0000259" key="1">
    <source>
        <dbReference type="Pfam" id="PF07238"/>
    </source>
</evidence>
<dbReference type="InterPro" id="IPR009875">
    <property type="entry name" value="PilZ_domain"/>
</dbReference>
<evidence type="ECO:0000313" key="3">
    <source>
        <dbReference type="Proteomes" id="UP000198635"/>
    </source>
</evidence>
<accession>A0A1I3WMJ9</accession>
<protein>
    <submittedName>
        <fullName evidence="2">PilZ domain-containing protein</fullName>
    </submittedName>
</protein>
<dbReference type="RefSeq" id="WP_177193157.1">
    <property type="nucleotide sequence ID" value="NZ_FORX01000013.1"/>
</dbReference>